<dbReference type="EMBL" id="PP262119">
    <property type="protein sequence ID" value="WWB01520.1"/>
    <property type="molecule type" value="Genomic_RNA"/>
</dbReference>
<dbReference type="GO" id="GO:0016556">
    <property type="term" value="P:mRNA modification"/>
    <property type="evidence" value="ECO:0007669"/>
    <property type="project" value="InterPro"/>
</dbReference>
<dbReference type="Pfam" id="PF01660">
    <property type="entry name" value="Vmethyltransf"/>
    <property type="match status" value="1"/>
</dbReference>
<proteinExistence type="predicted"/>
<dbReference type="InterPro" id="IPR043502">
    <property type="entry name" value="DNA/RNA_pol_sf"/>
</dbReference>
<reference evidence="11" key="1">
    <citation type="submission" date="2024-01" db="EMBL/GenBank/DDBJ databases">
        <authorList>
            <person name="Urzo M.L.R."/>
            <person name="Cope A.E."/>
            <person name="Guinto T.D."/>
            <person name="Kondo H."/>
            <person name="Suzuki N."/>
        </authorList>
    </citation>
    <scope>NUCLEOTIDE SEQUENCE</scope>
    <source>
        <strain evidence="11">Ph</strain>
    </source>
</reference>
<feature type="compositionally biased region" description="Polar residues" evidence="8">
    <location>
        <begin position="2604"/>
        <end position="2623"/>
    </location>
</feature>
<evidence type="ECO:0000259" key="10">
    <source>
        <dbReference type="PROSITE" id="PS51743"/>
    </source>
</evidence>
<dbReference type="GO" id="GO:0006351">
    <property type="term" value="P:DNA-templated transcription"/>
    <property type="evidence" value="ECO:0007669"/>
    <property type="project" value="InterPro"/>
</dbReference>
<dbReference type="SUPFAM" id="SSF52540">
    <property type="entry name" value="P-loop containing nucleoside triphosphate hydrolases"/>
    <property type="match status" value="1"/>
</dbReference>
<keyword evidence="6" id="KW-0067">ATP-binding</keyword>
<dbReference type="InterPro" id="IPR027417">
    <property type="entry name" value="P-loop_NTPase"/>
</dbReference>
<dbReference type="InterPro" id="IPR001788">
    <property type="entry name" value="RNA-dep_RNA_pol_alsuvir"/>
</dbReference>
<evidence type="ECO:0000256" key="2">
    <source>
        <dbReference type="ARBA" id="ARBA00022679"/>
    </source>
</evidence>
<keyword evidence="1" id="KW-0696">RNA-directed RNA polymerase</keyword>
<dbReference type="GO" id="GO:0003723">
    <property type="term" value="F:RNA binding"/>
    <property type="evidence" value="ECO:0007669"/>
    <property type="project" value="InterPro"/>
</dbReference>
<feature type="compositionally biased region" description="Low complexity" evidence="8">
    <location>
        <begin position="595"/>
        <end position="604"/>
    </location>
</feature>
<feature type="compositionally biased region" description="Acidic residues" evidence="8">
    <location>
        <begin position="2568"/>
        <end position="2578"/>
    </location>
</feature>
<dbReference type="GO" id="GO:0008174">
    <property type="term" value="F:mRNA methyltransferase activity"/>
    <property type="evidence" value="ECO:0007669"/>
    <property type="project" value="UniProtKB-UniRule"/>
</dbReference>
<evidence type="ECO:0000256" key="4">
    <source>
        <dbReference type="ARBA" id="ARBA00022741"/>
    </source>
</evidence>
<dbReference type="GO" id="GO:0003968">
    <property type="term" value="F:RNA-directed RNA polymerase activity"/>
    <property type="evidence" value="ECO:0007669"/>
    <property type="project" value="UniProtKB-KW"/>
</dbReference>
<dbReference type="InterPro" id="IPR027351">
    <property type="entry name" value="(+)RNA_virus_helicase_core_dom"/>
</dbReference>
<dbReference type="GO" id="GO:0003724">
    <property type="term" value="F:RNA helicase activity"/>
    <property type="evidence" value="ECO:0007669"/>
    <property type="project" value="UniProtKB-EC"/>
</dbReference>
<keyword evidence="9" id="KW-0472">Membrane</keyword>
<name>A0AAU6NDU3_9VIRU</name>
<keyword evidence="3" id="KW-0548">Nucleotidyltransferase</keyword>
<feature type="transmembrane region" description="Helical" evidence="9">
    <location>
        <begin position="1758"/>
        <end position="1783"/>
    </location>
</feature>
<dbReference type="InterPro" id="IPR002588">
    <property type="entry name" value="Alphavirus-like_MT_dom"/>
</dbReference>
<feature type="transmembrane region" description="Helical" evidence="9">
    <location>
        <begin position="1790"/>
        <end position="1808"/>
    </location>
</feature>
<feature type="transmembrane region" description="Helical" evidence="9">
    <location>
        <begin position="1852"/>
        <end position="1873"/>
    </location>
</feature>
<evidence type="ECO:0000256" key="9">
    <source>
        <dbReference type="SAM" id="Phobius"/>
    </source>
</evidence>
<evidence type="ECO:0000256" key="6">
    <source>
        <dbReference type="ARBA" id="ARBA00022840"/>
    </source>
</evidence>
<dbReference type="GO" id="GO:0016787">
    <property type="term" value="F:hydrolase activity"/>
    <property type="evidence" value="ECO:0007669"/>
    <property type="project" value="UniProtKB-KW"/>
</dbReference>
<keyword evidence="9" id="KW-1133">Transmembrane helix</keyword>
<evidence type="ECO:0000256" key="1">
    <source>
        <dbReference type="ARBA" id="ARBA00022484"/>
    </source>
</evidence>
<evidence type="ECO:0000256" key="5">
    <source>
        <dbReference type="ARBA" id="ARBA00022801"/>
    </source>
</evidence>
<evidence type="ECO:0000256" key="8">
    <source>
        <dbReference type="SAM" id="MobiDB-lite"/>
    </source>
</evidence>
<feature type="domain" description="Alphavirus-like MT" evidence="10">
    <location>
        <begin position="184"/>
        <end position="377"/>
    </location>
</feature>
<dbReference type="SUPFAM" id="SSF56672">
    <property type="entry name" value="DNA/RNA polymerases"/>
    <property type="match status" value="1"/>
</dbReference>
<comment type="catalytic activity">
    <reaction evidence="7">
        <text>ATP + H2O = ADP + phosphate + H(+)</text>
        <dbReference type="Rhea" id="RHEA:13065"/>
        <dbReference type="ChEBI" id="CHEBI:15377"/>
        <dbReference type="ChEBI" id="CHEBI:15378"/>
        <dbReference type="ChEBI" id="CHEBI:30616"/>
        <dbReference type="ChEBI" id="CHEBI:43474"/>
        <dbReference type="ChEBI" id="CHEBI:456216"/>
        <dbReference type="EC" id="3.6.4.13"/>
    </reaction>
</comment>
<keyword evidence="5" id="KW-0378">Hydrolase</keyword>
<feature type="region of interest" description="Disordered" evidence="8">
    <location>
        <begin position="2381"/>
        <end position="2400"/>
    </location>
</feature>
<evidence type="ECO:0000256" key="7">
    <source>
        <dbReference type="ARBA" id="ARBA00047984"/>
    </source>
</evidence>
<feature type="transmembrane region" description="Helical" evidence="9">
    <location>
        <begin position="1917"/>
        <end position="1943"/>
    </location>
</feature>
<feature type="region of interest" description="Disordered" evidence="8">
    <location>
        <begin position="595"/>
        <end position="626"/>
    </location>
</feature>
<accession>A0AAU6NDU3</accession>
<dbReference type="GO" id="GO:0005524">
    <property type="term" value="F:ATP binding"/>
    <property type="evidence" value="ECO:0007669"/>
    <property type="project" value="UniProtKB-KW"/>
</dbReference>
<evidence type="ECO:0000313" key="11">
    <source>
        <dbReference type="EMBL" id="WWB01520.1"/>
    </source>
</evidence>
<keyword evidence="9" id="KW-0812">Transmembrane</keyword>
<feature type="region of interest" description="Disordered" evidence="8">
    <location>
        <begin position="2568"/>
        <end position="2650"/>
    </location>
</feature>
<protein>
    <submittedName>
        <fullName evidence="11">Polyprotein</fullName>
    </submittedName>
</protein>
<feature type="transmembrane region" description="Helical" evidence="9">
    <location>
        <begin position="1820"/>
        <end position="1840"/>
    </location>
</feature>
<organism evidence="11">
    <name type="scientific">Rhizoctonia solani alpha-like virus 5</name>
    <dbReference type="NCBI Taxonomy" id="3162540"/>
    <lineage>
        <taxon>Viruses</taxon>
        <taxon>Riboviria</taxon>
        <taxon>Orthornavirae</taxon>
        <taxon>Kitrinoviricota</taxon>
        <taxon>Alsuviricetes</taxon>
        <taxon>Martellivirales</taxon>
        <taxon>Togaviridae</taxon>
    </lineage>
</organism>
<dbReference type="Pfam" id="PF01443">
    <property type="entry name" value="Viral_helicase1"/>
    <property type="match status" value="1"/>
</dbReference>
<keyword evidence="4" id="KW-0547">Nucleotide-binding</keyword>
<keyword evidence="2" id="KW-0808">Transferase</keyword>
<dbReference type="Pfam" id="PF00978">
    <property type="entry name" value="RdRP_2"/>
    <property type="match status" value="1"/>
</dbReference>
<evidence type="ECO:0000256" key="3">
    <source>
        <dbReference type="ARBA" id="ARBA00022695"/>
    </source>
</evidence>
<sequence length="2855" mass="314090">MANVLRGSKIGITVTGEDDVLSVGVEINKSAVGSGALNLYSRYKGKICQSLGADVQSTRTGFEIYIPDAKVIAEHFRAYGFRSDVDLDCSKHFKLARSADQADIELNPGPAGLYSTAQARLKALYAHSVEEGAKGSQEVLDAALAAVTNAEVASLNNLPVATVPRNINSNSLLALTDVFPDFNVVSVGRSSTHAALAGFRTLAASAISRRVVHASTMEIGPNLTYLAKNGMTYSHYCSPNITARDSARAALASSVFNPGANGANVVLNRLRQRWDNPELICANRAENCLHQAATIVAINSLQDSSPRELASIMRAHGATVAHVTLNLPIPLLLTEAKEYYDDATDSVWRVEDGEMVQYPSGGGAAYHHSLELLANWVGGWKDSGLFAEVEAHYGSCYYLVVARAGDGLPERCNFDFPSELKKYVLIQMSDSNARDAFLVLRYHFENLVATLAAAKPGVDLMEVALHRIRALKPAIVVGVAKHQDRWEIPTGREPEVALHAISYVRKEALRVKRAMEFMESDVTTYATHLRRTTHEASDNIFMAAYRRLLGEKPVSSDLGLMDVVDSFVRPDVGGPEMPARLAVTAVNEVRRDVGPANVPEVPVQPAQPPAPGRGPQGPADDEDDDFADAVEGYAHPLAAQAPIAAIPVQQARPRPQPEQLEAAQPHGVLDPALLDRQALFALPAIQVNPAVFHDLSAVDVRVRGRIAELAQQPALAAVKQRALERLTWNSRCGPRLHIEGVMGAGKSRAMLNAMESGDVLCVPTQQLSAKWTRALARRNLNVTVVVFESCVGHPAISAEAPVVWVDEVYRFPLSIMRHICSAAPLVVTAGDYFQKLYPRNGEWGINYHPNFMHTAHRSYMLTSHRCSADVMNFLTRHRLIQQGAHSVRGGDTIGAAPVEGHTIHITAHRDNRGVAAGTTTIDSSQGLEAPNVVWHVFPGDGPLLSHHGAIAVAMSRHTSSLQIIAHGIAPLPNVAGRGVQLPITQHAEPLNVVPGARGPARRGHGAAAPPERPMYVFGQLNPDDQGLVGSMAAYLAHPSDATQDLTLESAFEGDASEVSRRHPRPEQHYDVGLLYSPPVYVGVSGVSCALQKLAPGIDTQPEFSETRDREFERIDNSNSFMGEVPDVGLDYGAPLLADAAKNWVPGNQVEAMSAVFSRYLGPAHTRLVDAVPEAERMFKAFVYTFLDPSKRANVRTVVDAVSDWVRSREPNKFAALLRDVENSGSAGEFVAKFFVKAQLKPKFGGYGKSHELEVGQGIMGSTQSVNLSSCPLTVEAFRVLQELSRDDVIWFTGFSPKVLDNHVRHVGGDQHASYTCTDITQQDAHHSAPHRLFGAMLLGLLCPQREMAEAYLSMRELRTVKSFSANMRFTVIERLFSGEAFTIFLNTTTAASENALTFNLSPSVFYMGIGDDSAFSGTHRKLPSATRVNVKIKVEYHQRLDFCHRFWTSRRRSLPDPVRIVAKHLKRSNTRDLAPDLYRAFLDQDFNVFEGELDEVLDHLGAKHKLDAADVLTLVDFAVGLNLEEEFCRTLPARVAPAVHRPVLRTWHGLPVVFESTTDDCAPAAIAELYGIHIQDARAELWRAMDESGRAECLKANAASSHPGAFLVTLDSIRRVMDKRRGRMLNDPSRTGSGFLNGLALVVEGSHAFLVRSDERARKAFIIPETPWRLGWFAQDGSRLVGSTDFTEAIIRRAARKLATPTISSGSFVKRTFWESVVYVFMLVTVAPPINWDDWKREDTFADRIFEAGYEQAGYFGAFWYIAIAEFILMILAMLTAIPFVLAVQQHGQIGRMVFVCLGIGLAAYFSWNVPSPLAAFLEYYDVTGLHFWRALIPLVYAFVSGTKWFRRWYVIACWMVCSGAVGSILGDMWLIVHFGGSLAILEPALRNFGRHVNAVVPVWSATVWTTATSHVGYFTAFVWLFATYWAHGTLAPVFLGVCLIALGKSSGSWAPKYGGTTIVTALMVLTAYDVHVITQDFRRPGWLGADDVCARALRAKSPRAALVCHPDKGGPEDEFTGARLEMANRLRRQARGEPADHVADPVMEMLYEAERAAGERFEAVAQPVTRWVSETARSAAAVFNRLAGRQRAISPFSTTPVPVRRMKPMDDSERRLLDERVSALVRMLEERRFGLTHCIAHRDAGLPAARAERYTSYEELRLPEVTVWRAMLPVAFEAPSVCPAPTGLSPPRAVRVLGWEALQLPGITVVSQGPIDPQPHEAFAFHPGSDGLLVFARRGGRRFRIETHYVEVRLPAQTRMVPSLPYKPPGMSEARRFPKPAAIRYWTTATDRTPCFTMLTDELVTSRVVPPVTRLELVRPALSETGTVFSQDVFVAIGWPGFAYKGFDYGVYILANAWFYELLVMLIASIFNTLDRLEAAEAAGSGVDDDDGAGPEPPLGPVRLPRGRVLLEAYTPPSTDGDLDDIVAPSLGARIAVWLEDRRHRTYDELHMWALGWLLEHAGLRPDIDALVWEYEARMRVLNETHRPRPATPAIVLTPAEEERADHDVEVPRGCTLAPAHYNYDWLDNPGLVQRMRWASFPDMPVEQRLTELELAWYGVRTVAYVEPAYEDDDDLPDPLDFDAPMRPWDAESDAPTVMAREARSGPASTPTTPSFAGSVGFSSTGRPLRGGYYEPPEYDPDAEDDGPAPGGWLAALLSSEEEQQPNLDREAEHMDQEIRRLRGYVPEPPRTHERDELWQSGLPVVLAGEPGAFEGVDHFMAEGTRLLMAGRMRGARLVDLLDDIVTMRNTRFPNYEFAPGTGYFFGLAMVQFRSVWANIVEESAEGPILPSAERDDPDFRIIPAAPESPVPAAPAREVALADVALIPLPDDDEESGHPDIAGVLVIERDDDDGPFAR</sequence>
<dbReference type="GO" id="GO:0006396">
    <property type="term" value="P:RNA processing"/>
    <property type="evidence" value="ECO:0007669"/>
    <property type="project" value="InterPro"/>
</dbReference>
<feature type="compositionally biased region" description="Acidic residues" evidence="8">
    <location>
        <begin position="2634"/>
        <end position="2644"/>
    </location>
</feature>
<dbReference type="PROSITE" id="PS51743">
    <property type="entry name" value="ALPHAVIRUS_MT"/>
    <property type="match status" value="1"/>
</dbReference>